<reference evidence="2 3" key="1">
    <citation type="submission" date="2019-08" db="EMBL/GenBank/DDBJ databases">
        <title>Whole genome of Aphis craccivora.</title>
        <authorList>
            <person name="Voronova N.V."/>
            <person name="Shulinski R.S."/>
            <person name="Bandarenka Y.V."/>
            <person name="Zhorov D.G."/>
            <person name="Warner D."/>
        </authorList>
    </citation>
    <scope>NUCLEOTIDE SEQUENCE [LARGE SCALE GENOMIC DNA]</scope>
    <source>
        <strain evidence="2">180601</strain>
        <tissue evidence="2">Whole Body</tissue>
    </source>
</reference>
<keyword evidence="2" id="KW-0695">RNA-directed DNA polymerase</keyword>
<protein>
    <submittedName>
        <fullName evidence="2">Reverse transcriptase domain-containing protein</fullName>
    </submittedName>
</protein>
<gene>
    <name evidence="2" type="ORF">FWK35_00019046</name>
</gene>
<sequence>MTRNRNQIKNFDKNHNIPLLEEIQSVNKLFESEYADSTKLDKELIALITLFLKLVVAPTYTYNPFKLPDFTSHLHPNPYLGFGKTAERKMHSIFSTNNKSFPTTAICKSGNIRKIEAFSPNKTLKQIKDNINPICKMFGLQDKDIEKIDLQWKKINLISWKNITYAPEFWIEVMKSQLLVPLLHIRSGLKRKKQCCHNFSLPDAVVKKN</sequence>
<keyword evidence="1" id="KW-0472">Membrane</keyword>
<comment type="caution">
    <text evidence="2">The sequence shown here is derived from an EMBL/GenBank/DDBJ whole genome shotgun (WGS) entry which is preliminary data.</text>
</comment>
<dbReference type="EMBL" id="VUJU01007269">
    <property type="protein sequence ID" value="KAF0746293.1"/>
    <property type="molecule type" value="Genomic_DNA"/>
</dbReference>
<accession>A0A6G0XZX7</accession>
<dbReference type="GO" id="GO:0003964">
    <property type="term" value="F:RNA-directed DNA polymerase activity"/>
    <property type="evidence" value="ECO:0007669"/>
    <property type="project" value="UniProtKB-KW"/>
</dbReference>
<keyword evidence="2" id="KW-0808">Transferase</keyword>
<feature type="transmembrane region" description="Helical" evidence="1">
    <location>
        <begin position="44"/>
        <end position="62"/>
    </location>
</feature>
<keyword evidence="1" id="KW-1133">Transmembrane helix</keyword>
<keyword evidence="1" id="KW-0812">Transmembrane</keyword>
<evidence type="ECO:0000313" key="3">
    <source>
        <dbReference type="Proteomes" id="UP000478052"/>
    </source>
</evidence>
<keyword evidence="2" id="KW-0548">Nucleotidyltransferase</keyword>
<proteinExistence type="predicted"/>
<dbReference type="Proteomes" id="UP000478052">
    <property type="component" value="Unassembled WGS sequence"/>
</dbReference>
<dbReference type="AlphaFoldDB" id="A0A6G0XZX7"/>
<name>A0A6G0XZX7_APHCR</name>
<organism evidence="2 3">
    <name type="scientific">Aphis craccivora</name>
    <name type="common">Cowpea aphid</name>
    <dbReference type="NCBI Taxonomy" id="307492"/>
    <lineage>
        <taxon>Eukaryota</taxon>
        <taxon>Metazoa</taxon>
        <taxon>Ecdysozoa</taxon>
        <taxon>Arthropoda</taxon>
        <taxon>Hexapoda</taxon>
        <taxon>Insecta</taxon>
        <taxon>Pterygota</taxon>
        <taxon>Neoptera</taxon>
        <taxon>Paraneoptera</taxon>
        <taxon>Hemiptera</taxon>
        <taxon>Sternorrhyncha</taxon>
        <taxon>Aphidomorpha</taxon>
        <taxon>Aphidoidea</taxon>
        <taxon>Aphididae</taxon>
        <taxon>Aphidini</taxon>
        <taxon>Aphis</taxon>
        <taxon>Aphis</taxon>
    </lineage>
</organism>
<evidence type="ECO:0000256" key="1">
    <source>
        <dbReference type="SAM" id="Phobius"/>
    </source>
</evidence>
<keyword evidence="3" id="KW-1185">Reference proteome</keyword>
<evidence type="ECO:0000313" key="2">
    <source>
        <dbReference type="EMBL" id="KAF0746293.1"/>
    </source>
</evidence>